<dbReference type="Proteomes" id="UP000032266">
    <property type="component" value="Chromosome"/>
</dbReference>
<reference evidence="3 4" key="1">
    <citation type="submission" date="2014-01" db="EMBL/GenBank/DDBJ databases">
        <title>Full genme sequencing of cellulolytic bacterium Gynuella sunshinyii YC6258T gen. nov., sp. nov.</title>
        <authorList>
            <person name="Khan H."/>
            <person name="Chung E.J."/>
            <person name="Chung Y.R."/>
        </authorList>
    </citation>
    <scope>NUCLEOTIDE SEQUENCE [LARGE SCALE GENOMIC DNA]</scope>
    <source>
        <strain evidence="3 4">YC6258</strain>
    </source>
</reference>
<feature type="domain" description="Lipid/polyisoprenoid-binding YceI-like" evidence="2">
    <location>
        <begin position="108"/>
        <end position="207"/>
    </location>
</feature>
<keyword evidence="4" id="KW-1185">Reference proteome</keyword>
<evidence type="ECO:0000256" key="1">
    <source>
        <dbReference type="SAM" id="SignalP"/>
    </source>
</evidence>
<dbReference type="KEGG" id="gsn:YC6258_01277"/>
<sequence>MKQTRFLICTAFLWSLFCSSAWATVYIIDSQQSYLHILTGRAGPLKAFSHRHVIELGPLIGQIQYQPQGTSTSELVLSPATFLVDRPETTARYPDIWGEETVKESAAKGTKKNMLSDKLLDAANFPVVTVDINLEQQENTVFETTVTIKGQSFTFQIPGKLTVNENDLTATTEFTLTHEQLGLKPFKAMGGAIAVGDEINFLVHIVATPVEQ</sequence>
<name>A0A0C5V1D0_9GAMM</name>
<dbReference type="SUPFAM" id="SSF101874">
    <property type="entry name" value="YceI-like"/>
    <property type="match status" value="1"/>
</dbReference>
<dbReference type="HOGENOM" id="CLU_1298327_0_0_6"/>
<dbReference type="Gene3D" id="2.40.128.110">
    <property type="entry name" value="Lipid/polyisoprenoid-binding, YceI-like"/>
    <property type="match status" value="1"/>
</dbReference>
<evidence type="ECO:0000313" key="3">
    <source>
        <dbReference type="EMBL" id="AJQ93325.1"/>
    </source>
</evidence>
<protein>
    <recommendedName>
        <fullName evidence="2">Lipid/polyisoprenoid-binding YceI-like domain-containing protein</fullName>
    </recommendedName>
</protein>
<proteinExistence type="predicted"/>
<dbReference type="InterPro" id="IPR007372">
    <property type="entry name" value="Lipid/polyisoprenoid-bd_YceI"/>
</dbReference>
<evidence type="ECO:0000313" key="4">
    <source>
        <dbReference type="Proteomes" id="UP000032266"/>
    </source>
</evidence>
<organism evidence="3 4">
    <name type="scientific">Gynuella sunshinyii YC6258</name>
    <dbReference type="NCBI Taxonomy" id="1445510"/>
    <lineage>
        <taxon>Bacteria</taxon>
        <taxon>Pseudomonadati</taxon>
        <taxon>Pseudomonadota</taxon>
        <taxon>Gammaproteobacteria</taxon>
        <taxon>Oceanospirillales</taxon>
        <taxon>Saccharospirillaceae</taxon>
        <taxon>Gynuella</taxon>
    </lineage>
</organism>
<keyword evidence="1" id="KW-0732">Signal</keyword>
<dbReference type="RefSeq" id="WP_044616159.1">
    <property type="nucleotide sequence ID" value="NZ_CP007142.1"/>
</dbReference>
<dbReference type="STRING" id="1445510.YC6258_01277"/>
<dbReference type="AlphaFoldDB" id="A0A0C5V1D0"/>
<evidence type="ECO:0000259" key="2">
    <source>
        <dbReference type="Pfam" id="PF04264"/>
    </source>
</evidence>
<dbReference type="EMBL" id="CP007142">
    <property type="protein sequence ID" value="AJQ93325.1"/>
    <property type="molecule type" value="Genomic_DNA"/>
</dbReference>
<gene>
    <name evidence="3" type="ORF">YC6258_01277</name>
</gene>
<dbReference type="Pfam" id="PF04264">
    <property type="entry name" value="YceI"/>
    <property type="match status" value="1"/>
</dbReference>
<feature type="signal peptide" evidence="1">
    <location>
        <begin position="1"/>
        <end position="23"/>
    </location>
</feature>
<dbReference type="InterPro" id="IPR036761">
    <property type="entry name" value="TTHA0802/YceI-like_sf"/>
</dbReference>
<dbReference type="OrthoDB" id="273832at2"/>
<accession>A0A0C5V1D0</accession>
<feature type="chain" id="PRO_5002183311" description="Lipid/polyisoprenoid-binding YceI-like domain-containing protein" evidence="1">
    <location>
        <begin position="24"/>
        <end position="212"/>
    </location>
</feature>